<organism evidence="2">
    <name type="scientific">invertebrate metagenome</name>
    <dbReference type="NCBI Taxonomy" id="1711999"/>
    <lineage>
        <taxon>unclassified sequences</taxon>
        <taxon>metagenomes</taxon>
        <taxon>organismal metagenomes</taxon>
    </lineage>
</organism>
<evidence type="ECO:0000313" key="2">
    <source>
        <dbReference type="EMBL" id="PJE78381.1"/>
    </source>
</evidence>
<dbReference type="InterPro" id="IPR000073">
    <property type="entry name" value="AB_hydrolase_1"/>
</dbReference>
<dbReference type="PANTHER" id="PTHR43433">
    <property type="entry name" value="HYDROLASE, ALPHA/BETA FOLD FAMILY PROTEIN"/>
    <property type="match status" value="1"/>
</dbReference>
<dbReference type="InterPro" id="IPR029058">
    <property type="entry name" value="AB_hydrolase_fold"/>
</dbReference>
<dbReference type="GO" id="GO:0102530">
    <property type="term" value="F:aclacinomycin T methylesterase activity"/>
    <property type="evidence" value="ECO:0007669"/>
    <property type="project" value="UniProtKB-EC"/>
</dbReference>
<sequence>MPTACSKNIHIAYEEHGNRNAPAIIFIHGLGMPLTAWPDSWHQFFVNSGYRVIRVDNRDSGQSDELTHLPVPSVGQILKASLFNKIIPCAYTLEDMSDDIIAVMDHLRIKKAHIVGVSMGGMISQYLMIQHAARIRSVTLMMTMSGNRSLPHPSMRVQWQLIRQPRHKNSAKIAKRLEKLWKTIGSPAYLPSPVELSTYVSGLMQRGFYPEGTLRQLGAILGEGDRSPLLQQAKLPVFIIHGQSDPLLPLPCGKQLASVIPHAQLHTEPGMGHDLPKPIEKKLMAMILKHISEHL</sequence>
<dbReference type="EMBL" id="NSIT01000192">
    <property type="protein sequence ID" value="PJE78381.1"/>
    <property type="molecule type" value="Genomic_DNA"/>
</dbReference>
<dbReference type="AlphaFoldDB" id="A0A2H9T583"/>
<dbReference type="InterPro" id="IPR050471">
    <property type="entry name" value="AB_hydrolase"/>
</dbReference>
<comment type="caution">
    <text evidence="2">The sequence shown here is derived from an EMBL/GenBank/DDBJ whole genome shotgun (WGS) entry which is preliminary data.</text>
</comment>
<dbReference type="GO" id="GO:0004806">
    <property type="term" value="F:triacylglycerol lipase activity"/>
    <property type="evidence" value="ECO:0007669"/>
    <property type="project" value="TreeGrafter"/>
</dbReference>
<dbReference type="Pfam" id="PF00561">
    <property type="entry name" value="Abhydrolase_1"/>
    <property type="match status" value="1"/>
</dbReference>
<dbReference type="Gene3D" id="3.40.50.1820">
    <property type="entry name" value="alpha/beta hydrolase"/>
    <property type="match status" value="1"/>
</dbReference>
<dbReference type="SUPFAM" id="SSF53474">
    <property type="entry name" value="alpha/beta-Hydrolases"/>
    <property type="match status" value="1"/>
</dbReference>
<evidence type="ECO:0000259" key="1">
    <source>
        <dbReference type="Pfam" id="PF00561"/>
    </source>
</evidence>
<protein>
    <submittedName>
        <fullName evidence="2">Aclacinomycin methylesterase RdmC</fullName>
        <ecNumber evidence="2">3.1.1.95</ecNumber>
    </submittedName>
</protein>
<name>A0A2H9T583_9ZZZZ</name>
<feature type="domain" description="AB hydrolase-1" evidence="1">
    <location>
        <begin position="22"/>
        <end position="274"/>
    </location>
</feature>
<dbReference type="PANTHER" id="PTHR43433:SF5">
    <property type="entry name" value="AB HYDROLASE-1 DOMAIN-CONTAINING PROTEIN"/>
    <property type="match status" value="1"/>
</dbReference>
<gene>
    <name evidence="2" type="primary">rdmC</name>
    <name evidence="2" type="ORF">CI610_02686</name>
</gene>
<dbReference type="EC" id="3.1.1.95" evidence="2"/>
<keyword evidence="2" id="KW-0378">Hydrolase</keyword>
<reference evidence="2" key="1">
    <citation type="journal article" date="2017" name="Appl. Environ. Microbiol.">
        <title>Molecular characterization of an Endozoicomonas-like organism causing infection in king scallop Pecten maximus L.</title>
        <authorList>
            <person name="Cano I."/>
            <person name="van Aerle R."/>
            <person name="Ross S."/>
            <person name="Verner-Jeffreys D.W."/>
            <person name="Paley R.K."/>
            <person name="Rimmer G."/>
            <person name="Ryder D."/>
            <person name="Hooper P."/>
            <person name="Stone D."/>
            <person name="Feist S.W."/>
        </authorList>
    </citation>
    <scope>NUCLEOTIDE SEQUENCE</scope>
</reference>
<accession>A0A2H9T583</accession>
<dbReference type="GO" id="GO:0046503">
    <property type="term" value="P:glycerolipid catabolic process"/>
    <property type="evidence" value="ECO:0007669"/>
    <property type="project" value="TreeGrafter"/>
</dbReference>
<proteinExistence type="predicted"/>